<feature type="compositionally biased region" description="Low complexity" evidence="1">
    <location>
        <begin position="54"/>
        <end position="68"/>
    </location>
</feature>
<feature type="compositionally biased region" description="Basic and acidic residues" evidence="1">
    <location>
        <begin position="580"/>
        <end position="591"/>
    </location>
</feature>
<evidence type="ECO:0000313" key="3">
    <source>
        <dbReference type="Proteomes" id="UP001172159"/>
    </source>
</evidence>
<feature type="region of interest" description="Disordered" evidence="1">
    <location>
        <begin position="310"/>
        <end position="364"/>
    </location>
</feature>
<sequence length="942" mass="104372">MAFPRHPSSRISDVQLPIMLIADDDSIGDMDSDSELDSRGRPEEKPRPGPPVPSSSAAPSAPQHPIPSMQDAFAESLAEATQGENSGKPKLRTGDAKARREELLDGGHSDPHPAALWRFRPGQQAHELWRLMAQISFGVYLLLNGMANSQILVVSILQGHIDEVDEFLETTLEDMDLAMKDVTLRIEHLRLPMDNIDVFERMLEDQNYRMQILEGNEKIEHILARTQIALKQTTQDLAEGLAATRDFTIYLAEQHHGPWRQERPDVIDIFDAMKGNTDGWFNAFMDLQHKGSSLNALVVRLAGMVSEMDRRAGEVSRRVRSQQLNAATYTSPKHSPKPSDASATTVTTPPTSPPRKIPNSPPRLSLRLSTINALTASRPSSFLNFALPEEAEPAPEKRPTTPPQPKVATEEETETKATPLSPPNSLPQASLPQSPPQLLTSAVYQPPTQPQRPAESPPESPPPPARNPRRLSKRPSVLLEAPKLEVHKEEEEEKQEGTLYLLQPTVYTPQPSPRPSPRPSPQPSPRIVAERPKTRENVPSAKLEFPSPAESIPKPRTASPKPREQTHKAQASRTQIVETPRPRIVENPRPKVVEIPKPKVIEVRGPKVVEIGARNQRSAPKREPQHDSRYEPRPGSTRTDSFRTDSTRTDSFKTDSLGTESIRTESIRDPGQAPEVVPEPDLEVDMYQTNNSHRTSLRDRISLKMNPPESIHVPPPDSHHHAVQHNHAASTRTYHHQQNYQTFQAPDSAYGSGSDMERPPVNSITSINSSLADFSPPPSFIAPGLIPSPHSDRQFFRPVQANPYSPLQQRPHTSGTVGGVQQFNFPHPPIPSRNIPSAMGMSMMSNGTAMTNETANSKGGGALKKKRSAFGWLKKAFSLDEEERAAFEQRRREQMGQDPYASGGVVNSPRFLDGKRIDRPGGNGGGYAPSQYAPSQYSRQGY</sequence>
<evidence type="ECO:0000313" key="2">
    <source>
        <dbReference type="EMBL" id="KAK0729262.1"/>
    </source>
</evidence>
<protein>
    <submittedName>
        <fullName evidence="2">Uncharacterized protein</fullName>
    </submittedName>
</protein>
<feature type="compositionally biased region" description="Basic and acidic residues" evidence="1">
    <location>
        <begin position="36"/>
        <end position="47"/>
    </location>
</feature>
<dbReference type="Proteomes" id="UP001172159">
    <property type="component" value="Unassembled WGS sequence"/>
</dbReference>
<feature type="compositionally biased region" description="Polar residues" evidence="1">
    <location>
        <begin position="932"/>
        <end position="942"/>
    </location>
</feature>
<feature type="region of interest" description="Disordered" evidence="1">
    <location>
        <begin position="887"/>
        <end position="942"/>
    </location>
</feature>
<feature type="compositionally biased region" description="Pro residues" evidence="1">
    <location>
        <begin position="510"/>
        <end position="524"/>
    </location>
</feature>
<name>A0AA40E8P9_9PEZI</name>
<feature type="compositionally biased region" description="Pro residues" evidence="1">
    <location>
        <begin position="447"/>
        <end position="466"/>
    </location>
</feature>
<feature type="compositionally biased region" description="Polar residues" evidence="1">
    <location>
        <begin position="568"/>
        <end position="577"/>
    </location>
</feature>
<gene>
    <name evidence="2" type="ORF">B0T21DRAFT_350178</name>
</gene>
<evidence type="ECO:0000256" key="1">
    <source>
        <dbReference type="SAM" id="MobiDB-lite"/>
    </source>
</evidence>
<reference evidence="2" key="1">
    <citation type="submission" date="2023-06" db="EMBL/GenBank/DDBJ databases">
        <title>Genome-scale phylogeny and comparative genomics of the fungal order Sordariales.</title>
        <authorList>
            <consortium name="Lawrence Berkeley National Laboratory"/>
            <person name="Hensen N."/>
            <person name="Bonometti L."/>
            <person name="Westerberg I."/>
            <person name="Brannstrom I.O."/>
            <person name="Guillou S."/>
            <person name="Cros-Aarteil S."/>
            <person name="Calhoun S."/>
            <person name="Haridas S."/>
            <person name="Kuo A."/>
            <person name="Mondo S."/>
            <person name="Pangilinan J."/>
            <person name="Riley R."/>
            <person name="Labutti K."/>
            <person name="Andreopoulos B."/>
            <person name="Lipzen A."/>
            <person name="Chen C."/>
            <person name="Yanf M."/>
            <person name="Daum C."/>
            <person name="Ng V."/>
            <person name="Clum A."/>
            <person name="Steindorff A."/>
            <person name="Ohm R."/>
            <person name="Martin F."/>
            <person name="Silar P."/>
            <person name="Natvig D."/>
            <person name="Lalanne C."/>
            <person name="Gautier V."/>
            <person name="Ament-Velasquez S.L."/>
            <person name="Kruys A."/>
            <person name="Hutchinson M.I."/>
            <person name="Powell A.J."/>
            <person name="Barry K."/>
            <person name="Miller A.N."/>
            <person name="Grigoriev I.V."/>
            <person name="Debuchy R."/>
            <person name="Gladieux P."/>
            <person name="Thoren M.H."/>
            <person name="Johannesson H."/>
        </authorList>
    </citation>
    <scope>NUCLEOTIDE SEQUENCE</scope>
    <source>
        <strain evidence="2">CBS 540.89</strain>
    </source>
</reference>
<feature type="region of interest" description="Disordered" evidence="1">
    <location>
        <begin position="390"/>
        <end position="591"/>
    </location>
</feature>
<dbReference type="EMBL" id="JAUKTV010000009">
    <property type="protein sequence ID" value="KAK0729262.1"/>
    <property type="molecule type" value="Genomic_DNA"/>
</dbReference>
<feature type="compositionally biased region" description="Low complexity" evidence="1">
    <location>
        <begin position="426"/>
        <end position="441"/>
    </location>
</feature>
<accession>A0AA40E8P9</accession>
<organism evidence="2 3">
    <name type="scientific">Apiosordaria backusii</name>
    <dbReference type="NCBI Taxonomy" id="314023"/>
    <lineage>
        <taxon>Eukaryota</taxon>
        <taxon>Fungi</taxon>
        <taxon>Dikarya</taxon>
        <taxon>Ascomycota</taxon>
        <taxon>Pezizomycotina</taxon>
        <taxon>Sordariomycetes</taxon>
        <taxon>Sordariomycetidae</taxon>
        <taxon>Sordariales</taxon>
        <taxon>Lasiosphaeriaceae</taxon>
        <taxon>Apiosordaria</taxon>
    </lineage>
</organism>
<feature type="compositionally biased region" description="Low complexity" evidence="1">
    <location>
        <begin position="338"/>
        <end position="349"/>
    </location>
</feature>
<feature type="compositionally biased region" description="Pro residues" evidence="1">
    <location>
        <begin position="350"/>
        <end position="361"/>
    </location>
</feature>
<comment type="caution">
    <text evidence="2">The sequence shown here is derived from an EMBL/GenBank/DDBJ whole genome shotgun (WGS) entry which is preliminary data.</text>
</comment>
<keyword evidence="3" id="KW-1185">Reference proteome</keyword>
<feature type="compositionally biased region" description="Basic and acidic residues" evidence="1">
    <location>
        <begin position="92"/>
        <end position="111"/>
    </location>
</feature>
<dbReference type="AlphaFoldDB" id="A0AA40E8P9"/>
<feature type="region of interest" description="Disordered" evidence="1">
    <location>
        <begin position="606"/>
        <end position="683"/>
    </location>
</feature>
<feature type="compositionally biased region" description="Acidic residues" evidence="1">
    <location>
        <begin position="22"/>
        <end position="35"/>
    </location>
</feature>
<feature type="compositionally biased region" description="Polar residues" evidence="1">
    <location>
        <begin position="321"/>
        <end position="333"/>
    </location>
</feature>
<feature type="region of interest" description="Disordered" evidence="1">
    <location>
        <begin position="22"/>
        <end position="111"/>
    </location>
</feature>
<proteinExistence type="predicted"/>
<feature type="compositionally biased region" description="Basic and acidic residues" evidence="1">
    <location>
        <begin position="640"/>
        <end position="653"/>
    </location>
</feature>
<feature type="compositionally biased region" description="Basic and acidic residues" evidence="1">
    <location>
        <begin position="620"/>
        <end position="632"/>
    </location>
</feature>